<evidence type="ECO:0000313" key="2">
    <source>
        <dbReference type="Proteomes" id="UP000499080"/>
    </source>
</evidence>
<dbReference type="AlphaFoldDB" id="A0A4Y2F1T4"/>
<dbReference type="Proteomes" id="UP000499080">
    <property type="component" value="Unassembled WGS sequence"/>
</dbReference>
<dbReference type="EMBL" id="BGPR01000768">
    <property type="protein sequence ID" value="GBM34747.1"/>
    <property type="molecule type" value="Genomic_DNA"/>
</dbReference>
<comment type="caution">
    <text evidence="1">The sequence shown here is derived from an EMBL/GenBank/DDBJ whole genome shotgun (WGS) entry which is preliminary data.</text>
</comment>
<organism evidence="1 2">
    <name type="scientific">Araneus ventricosus</name>
    <name type="common">Orbweaver spider</name>
    <name type="synonym">Epeira ventricosa</name>
    <dbReference type="NCBI Taxonomy" id="182803"/>
    <lineage>
        <taxon>Eukaryota</taxon>
        <taxon>Metazoa</taxon>
        <taxon>Ecdysozoa</taxon>
        <taxon>Arthropoda</taxon>
        <taxon>Chelicerata</taxon>
        <taxon>Arachnida</taxon>
        <taxon>Araneae</taxon>
        <taxon>Araneomorphae</taxon>
        <taxon>Entelegynae</taxon>
        <taxon>Araneoidea</taxon>
        <taxon>Araneidae</taxon>
        <taxon>Araneus</taxon>
    </lineage>
</organism>
<gene>
    <name evidence="1" type="ORF">AVEN_208906_1</name>
</gene>
<reference evidence="1 2" key="1">
    <citation type="journal article" date="2019" name="Sci. Rep.">
        <title>Orb-weaving spider Araneus ventricosus genome elucidates the spidroin gene catalogue.</title>
        <authorList>
            <person name="Kono N."/>
            <person name="Nakamura H."/>
            <person name="Ohtoshi R."/>
            <person name="Moran D.A.P."/>
            <person name="Shinohara A."/>
            <person name="Yoshida Y."/>
            <person name="Fujiwara M."/>
            <person name="Mori M."/>
            <person name="Tomita M."/>
            <person name="Arakawa K."/>
        </authorList>
    </citation>
    <scope>NUCLEOTIDE SEQUENCE [LARGE SCALE GENOMIC DNA]</scope>
</reference>
<protein>
    <submittedName>
        <fullName evidence="1">Uncharacterized protein</fullName>
    </submittedName>
</protein>
<proteinExistence type="predicted"/>
<name>A0A4Y2F1T4_ARAVE</name>
<accession>A0A4Y2F1T4</accession>
<sequence>MRVIGRWNRSGDSDFPFGIEDERFSLGHEYDFSGLTHCGLLAFVRWAGVPVRFATPSVSATNISRRLTTKHLEAETPCNQVSTALTPTIEDPRM</sequence>
<evidence type="ECO:0000313" key="1">
    <source>
        <dbReference type="EMBL" id="GBM34747.1"/>
    </source>
</evidence>
<keyword evidence="2" id="KW-1185">Reference proteome</keyword>